<feature type="signal peptide" evidence="2">
    <location>
        <begin position="1"/>
        <end position="18"/>
    </location>
</feature>
<feature type="non-terminal residue" evidence="3">
    <location>
        <position position="102"/>
    </location>
</feature>
<gene>
    <name evidence="3" type="ORF">PGLA1383_LOCUS16289</name>
</gene>
<name>A0A813EF74_POLGL</name>
<comment type="caution">
    <text evidence="3">The sequence shown here is derived from an EMBL/GenBank/DDBJ whole genome shotgun (WGS) entry which is preliminary data.</text>
</comment>
<keyword evidence="2" id="KW-0732">Signal</keyword>
<evidence type="ECO:0000313" key="3">
    <source>
        <dbReference type="EMBL" id="CAE8597865.1"/>
    </source>
</evidence>
<sequence>MNLIAAFVCIRMLNFILGFQDSYQKPFAFIRILLQVWKPCLEQRAAHKQRGRNQQHPPPYKTTNSTRHPLVNKMGPKTRAGRTTTATTTTTTATATATTTTT</sequence>
<accession>A0A813EF74</accession>
<feature type="region of interest" description="Disordered" evidence="1">
    <location>
        <begin position="45"/>
        <end position="102"/>
    </location>
</feature>
<evidence type="ECO:0000256" key="1">
    <source>
        <dbReference type="SAM" id="MobiDB-lite"/>
    </source>
</evidence>
<organism evidence="3 4">
    <name type="scientific">Polarella glacialis</name>
    <name type="common">Dinoflagellate</name>
    <dbReference type="NCBI Taxonomy" id="89957"/>
    <lineage>
        <taxon>Eukaryota</taxon>
        <taxon>Sar</taxon>
        <taxon>Alveolata</taxon>
        <taxon>Dinophyceae</taxon>
        <taxon>Suessiales</taxon>
        <taxon>Suessiaceae</taxon>
        <taxon>Polarella</taxon>
    </lineage>
</organism>
<dbReference type="AlphaFoldDB" id="A0A813EF74"/>
<reference evidence="3" key="1">
    <citation type="submission" date="2021-02" db="EMBL/GenBank/DDBJ databases">
        <authorList>
            <person name="Dougan E. K."/>
            <person name="Rhodes N."/>
            <person name="Thang M."/>
            <person name="Chan C."/>
        </authorList>
    </citation>
    <scope>NUCLEOTIDE SEQUENCE</scope>
</reference>
<dbReference type="EMBL" id="CAJNNV010009852">
    <property type="protein sequence ID" value="CAE8597865.1"/>
    <property type="molecule type" value="Genomic_DNA"/>
</dbReference>
<feature type="compositionally biased region" description="Low complexity" evidence="1">
    <location>
        <begin position="83"/>
        <end position="102"/>
    </location>
</feature>
<feature type="chain" id="PRO_5032914612" description="Secreted protein" evidence="2">
    <location>
        <begin position="19"/>
        <end position="102"/>
    </location>
</feature>
<keyword evidence="4" id="KW-1185">Reference proteome</keyword>
<evidence type="ECO:0000256" key="2">
    <source>
        <dbReference type="SAM" id="SignalP"/>
    </source>
</evidence>
<evidence type="ECO:0008006" key="5">
    <source>
        <dbReference type="Google" id="ProtNLM"/>
    </source>
</evidence>
<protein>
    <recommendedName>
        <fullName evidence="5">Secreted protein</fullName>
    </recommendedName>
</protein>
<proteinExistence type="predicted"/>
<evidence type="ECO:0000313" key="4">
    <source>
        <dbReference type="Proteomes" id="UP000654075"/>
    </source>
</evidence>
<dbReference type="Proteomes" id="UP000654075">
    <property type="component" value="Unassembled WGS sequence"/>
</dbReference>